<evidence type="ECO:0000256" key="3">
    <source>
        <dbReference type="ARBA" id="ARBA00022837"/>
    </source>
</evidence>
<feature type="region of interest" description="Disordered" evidence="4">
    <location>
        <begin position="80"/>
        <end position="163"/>
    </location>
</feature>
<evidence type="ECO:0000259" key="5">
    <source>
        <dbReference type="SMART" id="SM00237"/>
    </source>
</evidence>
<feature type="domain" description="Calx-beta" evidence="5">
    <location>
        <begin position="221"/>
        <end position="325"/>
    </location>
</feature>
<keyword evidence="7" id="KW-1185">Reference proteome</keyword>
<dbReference type="InterPro" id="IPR003644">
    <property type="entry name" value="Calx_beta"/>
</dbReference>
<reference evidence="6 7" key="1">
    <citation type="journal article" date="2011" name="J. Bacteriol.">
        <title>Draft genome sequence of the anoxygenic filamentous phototrophic bacterium Oscillochloris trichoides subsp. DG-6.</title>
        <authorList>
            <person name="Kuznetsov B.B."/>
            <person name="Ivanovsky R.N."/>
            <person name="Keppen O.I."/>
            <person name="Sukhacheva M.V."/>
            <person name="Bumazhkin B.K."/>
            <person name="Patutina E.O."/>
            <person name="Beletsky A.V."/>
            <person name="Mardanov A.V."/>
            <person name="Baslerov R.V."/>
            <person name="Panteleeva A.N."/>
            <person name="Kolganova T.V."/>
            <person name="Ravin N.V."/>
            <person name="Skryabin K.G."/>
        </authorList>
    </citation>
    <scope>NUCLEOTIDE SEQUENCE [LARGE SCALE GENOMIC DNA]</scope>
    <source>
        <strain evidence="6 7">DG-6</strain>
    </source>
</reference>
<dbReference type="InterPro" id="IPR038081">
    <property type="entry name" value="CalX-like_sf"/>
</dbReference>
<sequence>MRLVTPWNEPFKDVRSVLGLDAYLPFAPQQGYAAFNPDMPDLQATELARREQTPVGLPGAVTVAPVVEIALPVTQVETPTPTALAAQPQPTPTPGLTSTSAAGGVDPTLSPTTTSVSRTPQSSTTPRVPTSSVTLVPSVATPSLTLPNPTSAPTRTPTVLPVVDSPTPTLLLATLTPTLEPPTPTLPLVATPTTSVVPSPTPTTPVAASPTPLPSAIPIPATLTPTSIPPVLPRVFFSTLNLAINEGNAGITALVFTVSLDVPAPSPMQVDFRTLDGTALVGNNDYQAQTGTLAFTLGQQTQTISIGIVGDTIYEVDETFTLELYNPVGMTLTAGQVVATGTIRNDDALVVSINSASVAEGNVGTTPLVFTVSLNAQPSAVSGVSVEYVVQDGTATVADNDYTATPITGLLTFNGVNSQTLTVQVVGDTISEANETFTIGLQNPSAGLTISATNGIGVGTILDDDLSLTLNSPAVQEGNLGTTTLTFRATFTTPPLMAGSIIYSTSNGSATLADNDYVQVTNASVGFLAGALWVDLPVTINGDTVIEADETLRIAITGPIGTGQIGTGTILNDDSLATAGFNKTVTILGSTATETRVQYQVSVSELSGLPGVTSVQLNDYLDPQFVVEGVTSSRGVDPDLSVVGNTVTWGLPSYLNGNETLMITIIGRFPHPAAGCQPFYNPLVSLTVNAATVMVSNMTPVYLDPNGVCTLPLLATPLLSRPILPLAPVAAPAMLVPSATPTLIVTPTPTRRPLRVPTATATPTATASATSTPTATLEPSATPTSTPLPSATPSPLPTPTPTPTRAPRPQPPTATPEPPTSTPEPPTSTPEPPTSTPEPPTSTLEPPTSTPEPPTSTPEPPTSTPEPPTSTPESPTSTPESPTSTPSGPRDPIKG</sequence>
<dbReference type="Pfam" id="PF03160">
    <property type="entry name" value="Calx-beta"/>
    <property type="match status" value="3"/>
</dbReference>
<dbReference type="SMART" id="SM00237">
    <property type="entry name" value="Calx_beta"/>
    <property type="match status" value="2"/>
</dbReference>
<dbReference type="Proteomes" id="UP000054010">
    <property type="component" value="Unassembled WGS sequence"/>
</dbReference>
<dbReference type="AlphaFoldDB" id="E1IGL4"/>
<name>E1IGL4_9CHLR</name>
<feature type="domain" description="Calx-beta" evidence="5">
    <location>
        <begin position="339"/>
        <end position="442"/>
    </location>
</feature>
<keyword evidence="2" id="KW-0677">Repeat</keyword>
<keyword evidence="1" id="KW-0732">Signal</keyword>
<dbReference type="HOGENOM" id="CLU_323100_0_0_0"/>
<evidence type="ECO:0000313" key="7">
    <source>
        <dbReference type="Proteomes" id="UP000054010"/>
    </source>
</evidence>
<feature type="compositionally biased region" description="Low complexity" evidence="4">
    <location>
        <begin position="871"/>
        <end position="887"/>
    </location>
</feature>
<evidence type="ECO:0000256" key="1">
    <source>
        <dbReference type="ARBA" id="ARBA00022729"/>
    </source>
</evidence>
<evidence type="ECO:0000256" key="4">
    <source>
        <dbReference type="SAM" id="MobiDB-lite"/>
    </source>
</evidence>
<gene>
    <name evidence="6" type="ORF">OSCT_2465</name>
</gene>
<dbReference type="Gene3D" id="2.60.40.2030">
    <property type="match status" value="3"/>
</dbReference>
<organism evidence="6 7">
    <name type="scientific">Oscillochloris trichoides DG-6</name>
    <dbReference type="NCBI Taxonomy" id="765420"/>
    <lineage>
        <taxon>Bacteria</taxon>
        <taxon>Bacillati</taxon>
        <taxon>Chloroflexota</taxon>
        <taxon>Chloroflexia</taxon>
        <taxon>Chloroflexales</taxon>
        <taxon>Chloroflexineae</taxon>
        <taxon>Oscillochloridaceae</taxon>
        <taxon>Oscillochloris</taxon>
    </lineage>
</organism>
<dbReference type="InterPro" id="IPR026919">
    <property type="entry name" value="ADGRV1"/>
</dbReference>
<evidence type="ECO:0000313" key="6">
    <source>
        <dbReference type="EMBL" id="EFO79683.1"/>
    </source>
</evidence>
<dbReference type="PANTHER" id="PTHR46682:SF1">
    <property type="entry name" value="ADHESION G-PROTEIN COUPLED RECEPTOR V1"/>
    <property type="match status" value="1"/>
</dbReference>
<comment type="caution">
    <text evidence="6">The sequence shown here is derived from an EMBL/GenBank/DDBJ whole genome shotgun (WGS) entry which is preliminary data.</text>
</comment>
<feature type="compositionally biased region" description="Low complexity" evidence="4">
    <location>
        <begin position="743"/>
        <end position="789"/>
    </location>
</feature>
<dbReference type="EMBL" id="ADVR01000108">
    <property type="protein sequence ID" value="EFO79683.1"/>
    <property type="molecule type" value="Genomic_DNA"/>
</dbReference>
<feature type="region of interest" description="Disordered" evidence="4">
    <location>
        <begin position="743"/>
        <end position="895"/>
    </location>
</feature>
<dbReference type="eggNOG" id="COG3210">
    <property type="taxonomic scope" value="Bacteria"/>
</dbReference>
<feature type="compositionally biased region" description="Polar residues" evidence="4">
    <location>
        <begin position="144"/>
        <end position="157"/>
    </location>
</feature>
<dbReference type="PANTHER" id="PTHR46682">
    <property type="entry name" value="ADHESION G-PROTEIN COUPLED RECEPTOR V1"/>
    <property type="match status" value="1"/>
</dbReference>
<dbReference type="SUPFAM" id="SSF141072">
    <property type="entry name" value="CalX-like"/>
    <property type="match status" value="3"/>
</dbReference>
<dbReference type="STRING" id="765420.OSCT_2465"/>
<keyword evidence="3" id="KW-0106">Calcium</keyword>
<feature type="compositionally biased region" description="Pro residues" evidence="4">
    <location>
        <begin position="848"/>
        <end position="870"/>
    </location>
</feature>
<protein>
    <submittedName>
        <fullName evidence="6">Probable aggregation factor core protein MAFp3, isoform C</fullName>
    </submittedName>
</protein>
<dbReference type="GO" id="GO:0004930">
    <property type="term" value="F:G protein-coupled receptor activity"/>
    <property type="evidence" value="ECO:0007669"/>
    <property type="project" value="InterPro"/>
</dbReference>
<feature type="compositionally biased region" description="Pro residues" evidence="4">
    <location>
        <begin position="790"/>
        <end position="840"/>
    </location>
</feature>
<accession>E1IGL4</accession>
<dbReference type="GO" id="GO:0016020">
    <property type="term" value="C:membrane"/>
    <property type="evidence" value="ECO:0007669"/>
    <property type="project" value="InterPro"/>
</dbReference>
<feature type="compositionally biased region" description="Low complexity" evidence="4">
    <location>
        <begin position="80"/>
        <end position="143"/>
    </location>
</feature>
<proteinExistence type="predicted"/>
<evidence type="ECO:0000256" key="2">
    <source>
        <dbReference type="ARBA" id="ARBA00022737"/>
    </source>
</evidence>